<dbReference type="EMBL" id="BAABRN010000006">
    <property type="protein sequence ID" value="GAA5501097.1"/>
    <property type="molecule type" value="Genomic_DNA"/>
</dbReference>
<keyword evidence="2" id="KW-1185">Reference proteome</keyword>
<name>A0ABP9VBL4_9DEIO</name>
<accession>A0ABP9VBL4</accession>
<dbReference type="Proteomes" id="UP001458946">
    <property type="component" value="Unassembled WGS sequence"/>
</dbReference>
<protein>
    <submittedName>
        <fullName evidence="1">Uncharacterized protein</fullName>
    </submittedName>
</protein>
<proteinExistence type="predicted"/>
<gene>
    <name evidence="1" type="ORF">Dxin01_00828</name>
</gene>
<organism evidence="1 2">
    <name type="scientific">Deinococcus xinjiangensis</name>
    <dbReference type="NCBI Taxonomy" id="457454"/>
    <lineage>
        <taxon>Bacteria</taxon>
        <taxon>Thermotogati</taxon>
        <taxon>Deinococcota</taxon>
        <taxon>Deinococci</taxon>
        <taxon>Deinococcales</taxon>
        <taxon>Deinococcaceae</taxon>
        <taxon>Deinococcus</taxon>
    </lineage>
</organism>
<sequence>MTIDQTSSQPHEVGCEFYDATTHCARKSHPCHRCQGTIWAGQHYLRTVYVSEGGKFHLEKTHLDPAQCKPKRTP</sequence>
<comment type="caution">
    <text evidence="1">The sequence shown here is derived from an EMBL/GenBank/DDBJ whole genome shotgun (WGS) entry which is preliminary data.</text>
</comment>
<evidence type="ECO:0000313" key="1">
    <source>
        <dbReference type="EMBL" id="GAA5501097.1"/>
    </source>
</evidence>
<evidence type="ECO:0000313" key="2">
    <source>
        <dbReference type="Proteomes" id="UP001458946"/>
    </source>
</evidence>
<reference evidence="1 2" key="1">
    <citation type="submission" date="2024-02" db="EMBL/GenBank/DDBJ databases">
        <title>Deinococcus xinjiangensis NBRC 107630.</title>
        <authorList>
            <person name="Ichikawa N."/>
            <person name="Katano-Makiyama Y."/>
            <person name="Hidaka K."/>
        </authorList>
    </citation>
    <scope>NUCLEOTIDE SEQUENCE [LARGE SCALE GENOMIC DNA]</scope>
    <source>
        <strain evidence="1 2">NBRC 107630</strain>
    </source>
</reference>